<reference evidence="1 2" key="2">
    <citation type="submission" date="2018-08" db="EMBL/GenBank/DDBJ databases">
        <authorList>
            <person name="Laetsch R D."/>
            <person name="Stevens L."/>
            <person name="Kumar S."/>
            <person name="Blaxter L. M."/>
        </authorList>
    </citation>
    <scope>NUCLEOTIDE SEQUENCE [LARGE SCALE GENOMIC DNA]</scope>
</reference>
<proteinExistence type="predicted"/>
<evidence type="ECO:0000313" key="2">
    <source>
        <dbReference type="Proteomes" id="UP000271087"/>
    </source>
</evidence>
<dbReference type="OrthoDB" id="5864836at2759"/>
<evidence type="ECO:0000313" key="1">
    <source>
        <dbReference type="EMBL" id="VDK61904.1"/>
    </source>
</evidence>
<dbReference type="WBParaSite" id="nOo.2.0.1.t00323-RA">
    <property type="protein sequence ID" value="nOo.2.0.1.t00323-RA"/>
    <property type="gene ID" value="nOo.2.0.1.g00323"/>
</dbReference>
<reference evidence="3" key="1">
    <citation type="submission" date="2016-06" db="UniProtKB">
        <authorList>
            <consortium name="WormBaseParasite"/>
        </authorList>
    </citation>
    <scope>IDENTIFICATION</scope>
</reference>
<evidence type="ECO:0000313" key="3">
    <source>
        <dbReference type="WBParaSite" id="nOo.2.0.1.t00323-RA"/>
    </source>
</evidence>
<protein>
    <submittedName>
        <fullName evidence="1 3">Uncharacterized protein</fullName>
    </submittedName>
</protein>
<name>A0A182DXE7_ONCOC</name>
<organism evidence="3">
    <name type="scientific">Onchocerca ochengi</name>
    <name type="common">Filarial nematode worm</name>
    <dbReference type="NCBI Taxonomy" id="42157"/>
    <lineage>
        <taxon>Eukaryota</taxon>
        <taxon>Metazoa</taxon>
        <taxon>Ecdysozoa</taxon>
        <taxon>Nematoda</taxon>
        <taxon>Chromadorea</taxon>
        <taxon>Rhabditida</taxon>
        <taxon>Spirurina</taxon>
        <taxon>Spiruromorpha</taxon>
        <taxon>Filarioidea</taxon>
        <taxon>Onchocercidae</taxon>
        <taxon>Onchocerca</taxon>
    </lineage>
</organism>
<accession>A0A182DXE7</accession>
<gene>
    <name evidence="1" type="ORF">NOO_LOCUS323</name>
</gene>
<dbReference type="Proteomes" id="UP000271087">
    <property type="component" value="Unassembled WGS sequence"/>
</dbReference>
<dbReference type="EMBL" id="UYRW01000030">
    <property type="protein sequence ID" value="VDK61904.1"/>
    <property type="molecule type" value="Genomic_DNA"/>
</dbReference>
<dbReference type="AlphaFoldDB" id="A0A182DXE7"/>
<keyword evidence="2" id="KW-1185">Reference proteome</keyword>
<sequence>MNIDFKAEIYNEALIMIENFCLQIAKKIPSQLEMPSPNRSAAASFDVELHHEKNDNMINLPQSTPMNEINACPEILYFLAIRKDVRINYKYECTAAKDRLAGNWERKDAA</sequence>